<evidence type="ECO:0000313" key="2">
    <source>
        <dbReference type="EMBL" id="SVD57565.1"/>
    </source>
</evidence>
<proteinExistence type="predicted"/>
<feature type="non-terminal residue" evidence="2">
    <location>
        <position position="69"/>
    </location>
</feature>
<evidence type="ECO:0000256" key="1">
    <source>
        <dbReference type="SAM" id="Phobius"/>
    </source>
</evidence>
<keyword evidence="1" id="KW-1133">Transmembrane helix</keyword>
<dbReference type="EMBL" id="UINC01159471">
    <property type="protein sequence ID" value="SVD57565.1"/>
    <property type="molecule type" value="Genomic_DNA"/>
</dbReference>
<name>A0A382WGV7_9ZZZZ</name>
<dbReference type="AlphaFoldDB" id="A0A382WGV7"/>
<protein>
    <recommendedName>
        <fullName evidence="3">Divalent metal cation transporter</fullName>
    </recommendedName>
</protein>
<feature type="transmembrane region" description="Helical" evidence="1">
    <location>
        <begin position="12"/>
        <end position="33"/>
    </location>
</feature>
<reference evidence="2" key="1">
    <citation type="submission" date="2018-05" db="EMBL/GenBank/DDBJ databases">
        <authorList>
            <person name="Lanie J.A."/>
            <person name="Ng W.-L."/>
            <person name="Kazmierczak K.M."/>
            <person name="Andrzejewski T.M."/>
            <person name="Davidsen T.M."/>
            <person name="Wayne K.J."/>
            <person name="Tettelin H."/>
            <person name="Glass J.I."/>
            <person name="Rusch D."/>
            <person name="Podicherti R."/>
            <person name="Tsui H.-C.T."/>
            <person name="Winkler M.E."/>
        </authorList>
    </citation>
    <scope>NUCLEOTIDE SEQUENCE</scope>
</reference>
<sequence length="69" mass="7294">MADDISRSTRRWYHALGPGLITACVVIGPGSILTSSKVGASQGYGMSWVVVVAVIFMMTFTIMASRLGA</sequence>
<gene>
    <name evidence="2" type="ORF">METZ01_LOCUS410419</name>
</gene>
<evidence type="ECO:0008006" key="3">
    <source>
        <dbReference type="Google" id="ProtNLM"/>
    </source>
</evidence>
<accession>A0A382WGV7</accession>
<feature type="transmembrane region" description="Helical" evidence="1">
    <location>
        <begin position="45"/>
        <end position="64"/>
    </location>
</feature>
<keyword evidence="1" id="KW-0812">Transmembrane</keyword>
<keyword evidence="1" id="KW-0472">Membrane</keyword>
<dbReference type="PROSITE" id="PS51257">
    <property type="entry name" value="PROKAR_LIPOPROTEIN"/>
    <property type="match status" value="1"/>
</dbReference>
<organism evidence="2">
    <name type="scientific">marine metagenome</name>
    <dbReference type="NCBI Taxonomy" id="408172"/>
    <lineage>
        <taxon>unclassified sequences</taxon>
        <taxon>metagenomes</taxon>
        <taxon>ecological metagenomes</taxon>
    </lineage>
</organism>